<accession>A0A6L3XY67</accession>
<proteinExistence type="predicted"/>
<dbReference type="RefSeq" id="WP_017383135.1">
    <property type="nucleotide sequence ID" value="NZ_AMGJ01000019.1"/>
</dbReference>
<dbReference type="AlphaFoldDB" id="A0A6L3XY67"/>
<evidence type="ECO:0000313" key="2">
    <source>
        <dbReference type="Proteomes" id="UP000476281"/>
    </source>
</evidence>
<sequence length="183" mass="21180">MRRPIPAQLAAPETLEFCQKIVPEVHPLLLNSDPLPEAEEMDCFVNVEQAIAKNGGKAVYGWAIWQVPGVYIEAEFHCVWENDAGEMLDVTPYPYRMDNILFLPDSTRTYKGRQVDNIRKALVNDPDVIRWLYLARKRFEILNTGDLANQHGRIELPPKLAKEFSKVMEEAERLDSRLKRRYP</sequence>
<dbReference type="EMBL" id="WBSZ01000236">
    <property type="protein sequence ID" value="KAB2525516.1"/>
    <property type="molecule type" value="Genomic_DNA"/>
</dbReference>
<evidence type="ECO:0000313" key="1">
    <source>
        <dbReference type="EMBL" id="KAB2525516.1"/>
    </source>
</evidence>
<organism evidence="1 2">
    <name type="scientific">Enterobacter hormaechei</name>
    <dbReference type="NCBI Taxonomy" id="158836"/>
    <lineage>
        <taxon>Bacteria</taxon>
        <taxon>Pseudomonadati</taxon>
        <taxon>Pseudomonadota</taxon>
        <taxon>Gammaproteobacteria</taxon>
        <taxon>Enterobacterales</taxon>
        <taxon>Enterobacteriaceae</taxon>
        <taxon>Enterobacter</taxon>
        <taxon>Enterobacter cloacae complex</taxon>
    </lineage>
</organism>
<gene>
    <name evidence="1" type="ORF">F9C29_09715</name>
</gene>
<protein>
    <submittedName>
        <fullName evidence="1">Uncharacterized protein</fullName>
    </submittedName>
</protein>
<comment type="caution">
    <text evidence="1">The sequence shown here is derived from an EMBL/GenBank/DDBJ whole genome shotgun (WGS) entry which is preliminary data.</text>
</comment>
<dbReference type="Proteomes" id="UP000476281">
    <property type="component" value="Unassembled WGS sequence"/>
</dbReference>
<name>A0A6L3XY67_9ENTR</name>
<reference evidence="1 2" key="1">
    <citation type="submission" date="2019-09" db="EMBL/GenBank/DDBJ databases">
        <title>Reversal of blaTEM antimicrobial resistance by CRISPR-Cas9 in clinical E. coli and other Enterobacteriaceae strains.</title>
        <authorList>
            <person name="Tagliaferri T."/>
            <person name="Guimaraes N."/>
            <person name="Pereira M."/>
            <person name="Felicori L."/>
            <person name="Horz H.-P."/>
            <person name="Santos S."/>
            <person name="Mendes T."/>
        </authorList>
    </citation>
    <scope>NUCLEOTIDE SEQUENCE [LARGE SCALE GENOMIC DNA]</scope>
    <source>
        <strain evidence="1 2">E2_blaTEM_MG</strain>
    </source>
</reference>